<dbReference type="GO" id="GO:0005634">
    <property type="term" value="C:nucleus"/>
    <property type="evidence" value="ECO:0007669"/>
    <property type="project" value="TreeGrafter"/>
</dbReference>
<feature type="compositionally biased region" description="Basic and acidic residues" evidence="4">
    <location>
        <begin position="97"/>
        <end position="117"/>
    </location>
</feature>
<feature type="region of interest" description="Disordered" evidence="4">
    <location>
        <begin position="1290"/>
        <end position="1376"/>
    </location>
</feature>
<feature type="compositionally biased region" description="Polar residues" evidence="4">
    <location>
        <begin position="516"/>
        <end position="532"/>
    </location>
</feature>
<feature type="region of interest" description="Disordered" evidence="4">
    <location>
        <begin position="680"/>
        <end position="800"/>
    </location>
</feature>
<dbReference type="GeneID" id="107376117"/>
<evidence type="ECO:0000256" key="3">
    <source>
        <dbReference type="ARBA" id="ARBA00022833"/>
    </source>
</evidence>
<name>A0A1A8AZB6_NOTFU</name>
<dbReference type="PANTHER" id="PTHR17614:SF13">
    <property type="entry name" value="ZINC FINGER PROTEIN 804A"/>
    <property type="match status" value="1"/>
</dbReference>
<dbReference type="InterPro" id="IPR013087">
    <property type="entry name" value="Znf_C2H2_type"/>
</dbReference>
<feature type="region of interest" description="Disordered" evidence="4">
    <location>
        <begin position="473"/>
        <end position="541"/>
    </location>
</feature>
<feature type="region of interest" description="Disordered" evidence="4">
    <location>
        <begin position="1016"/>
        <end position="1045"/>
    </location>
</feature>
<dbReference type="EMBL" id="HADY01021879">
    <property type="protein sequence ID" value="SBP60364.1"/>
    <property type="molecule type" value="Transcribed_RNA"/>
</dbReference>
<feature type="compositionally biased region" description="Basic and acidic residues" evidence="4">
    <location>
        <begin position="890"/>
        <end position="903"/>
    </location>
</feature>
<dbReference type="OMA" id="SFHHTII"/>
<feature type="region of interest" description="Disordered" evidence="4">
    <location>
        <begin position="378"/>
        <end position="401"/>
    </location>
</feature>
<dbReference type="GO" id="GO:0008270">
    <property type="term" value="F:zinc ion binding"/>
    <property type="evidence" value="ECO:0007669"/>
    <property type="project" value="UniProtKB-KW"/>
</dbReference>
<dbReference type="PANTHER" id="PTHR17614">
    <property type="entry name" value="ZINC FINGER-CONTAINING"/>
    <property type="match status" value="1"/>
</dbReference>
<keyword evidence="2" id="KW-0863">Zinc-finger</keyword>
<evidence type="ECO:0000256" key="2">
    <source>
        <dbReference type="ARBA" id="ARBA00022771"/>
    </source>
</evidence>
<accession>A0A1A8AZB6</accession>
<evidence type="ECO:0000313" key="6">
    <source>
        <dbReference type="EMBL" id="KAF7220521.1"/>
    </source>
</evidence>
<reference evidence="6" key="3">
    <citation type="submission" date="2020-03" db="EMBL/GenBank/DDBJ databases">
        <title>Intra-Species Differences in Population Size shape Life History and Genome Evolution.</title>
        <authorList>
            <person name="Willemsen D."/>
            <person name="Cui R."/>
            <person name="Valenzano D.R."/>
        </authorList>
    </citation>
    <scope>NUCLEOTIDE SEQUENCE</scope>
    <source>
        <strain evidence="6">GRZ</strain>
        <tissue evidence="6">Whole</tissue>
    </source>
</reference>
<feature type="region of interest" description="Disordered" evidence="4">
    <location>
        <begin position="584"/>
        <end position="622"/>
    </location>
</feature>
<dbReference type="InterPro" id="IPR036236">
    <property type="entry name" value="Znf_C2H2_sf"/>
</dbReference>
<keyword evidence="1" id="KW-0479">Metal-binding</keyword>
<dbReference type="KEGG" id="nfu:107376117"/>
<sequence length="1520" mass="168475">MACYYIVISSTHLRDGQLRSIKGVFRGPIGASGHKSTEEGDSRFYCELCDKKYVRHQQYENHINSYDHHHKQRLKELKQREFYRALACRRQRRRREEKREERALRRAHQHDERRTRECAPGSGPMFRSTTVAIDPANQNSPGLERNWADFQCGATRGTKPQSQLIQRFLPLDPALETRLLTSSQWAFDRTDASHTTGAADDSCILTKTRLDHNSLTANPENSNCNKTSHFHNNPWALSYLNPMTHPGHPNTSHGTTSNGTNVTKTIATNPPESPSTNANDAGIRMMSSSLDVPLVPSRVRPVSFSLPKRSCALLHQSAAVFIQAGSELSRKQESPTIPEQVKTKEDKGADQQLKSSVSTDVNSVCVHLCDTGNQCSVNSKTATQHSKSAEKGPMGPPGTGAQIASCSPKEIGIIDDNGAPLSIWKDNETGTQVGGECATGAHIYFNSDIPGQTYDGVSTDSAQKVTDVEIYNQKKSNSLQQDKHLPCPDTSEPKMSNSCASRETKESLSETKPKESTSSPPNCSQTSTSTLPNRPKDPFCQVVSRDGSRVLLWPTEMVNYTKTSPSISYSVNPLLYDFRAHSRTKEGGAEQKEGLEKERERKKPSVVKQSDCQPRHGDTKGVKEVKIGEREEEAEGEQAGDVMEVVNHCDDSNTVLDVAGCHDESSLKFVPISTECHHAPALGLQKTAGRRRRRGGARRGTRRRGRRKRRAETDRKDSKKARRIMSPLFANQLLEEKGEEKLKREGNMKEERREKEPLSNLVANRLVGGREKKMRGEERGVRGDQMERERAGRNDEKRGELLSNLPVNRCNRCNQLCLQVKREASQHQSQQSATGWGQGLRKLHCRGAACDSVISPVCQSVTEMPRCPRITPHPAENDKGTGMMQKNTHAGKEEGQRDEEQRNQRRIEIRAAQDVEENTCKPAISGVTFSCRDTACEEEICLVLKPHRGTASDPAISLVPASFSGTACSQRQTLPAGRGNAVIAQSPRCSAQQTESELRITSPCADVTLLARSLSETSQRAKKRKAGPLEPATLRKKRRRGRRQTRRFVNVLMQRQKIIEAGLTSDLSVAETCTNELSSDTAPKCCPAAKSTDLCLLCQKPTTDGTLSRNATDKLCCCDDGKGSRGSANGCSPELAPSGGKGTHGSDWHTCDTPTHTRQDDGEPIKDTAICGASCNISRNKNDENDANVVRNGQVHEADASDGPVLDTPLQAICADYFICSTADSCQSKNKHMDDETKSNICSTDGTLDPDCVSIDENKPQCPAPLTHTPSDSGGDHKCCRGVDQSDADGGQCDGFTGNPDYNRRGNAVNNSSSSRNEAERVLRREQREDERVREQQSKEEEERNQQERRVREKQEEWEKEWVKRKEKEEKERDRRKEMEFEHLFSEKRFPHHLPFQCIPLHTPLLLQPSLSSSSSFSIHHTFIQHHLSLLPPPSQLPVSSYPHLLPSFSSHLSPLALSPSPAPPPPPPLPHSFYASSPIPLLDGPGPFPLAAAFHPMQSHHPPLYPPPHPAVLPLQVLF</sequence>
<feature type="region of interest" description="Disordered" evidence="4">
    <location>
        <begin position="327"/>
        <end position="355"/>
    </location>
</feature>
<dbReference type="OrthoDB" id="4822at2759"/>
<feature type="domain" description="C2H2-type" evidence="5">
    <location>
        <begin position="46"/>
        <end position="68"/>
    </location>
</feature>
<evidence type="ECO:0000259" key="5">
    <source>
        <dbReference type="PROSITE" id="PS00028"/>
    </source>
</evidence>
<reference evidence="7" key="2">
    <citation type="submission" date="2016-06" db="EMBL/GenBank/DDBJ databases">
        <title>The genome of a short-lived fish provides insights into sex chromosome evolution and the genetic control of aging.</title>
        <authorList>
            <person name="Reichwald K."/>
            <person name="Felder M."/>
            <person name="Petzold A."/>
            <person name="Koch P."/>
            <person name="Groth M."/>
            <person name="Platzer M."/>
        </authorList>
    </citation>
    <scope>NUCLEOTIDE SEQUENCE</scope>
    <source>
        <tissue evidence="7">Brain</tissue>
    </source>
</reference>
<evidence type="ECO:0000313" key="7">
    <source>
        <dbReference type="EMBL" id="SBP60364.1"/>
    </source>
</evidence>
<feature type="compositionally biased region" description="Basic residues" evidence="4">
    <location>
        <begin position="1034"/>
        <end position="1045"/>
    </location>
</feature>
<evidence type="ECO:0000256" key="1">
    <source>
        <dbReference type="ARBA" id="ARBA00022723"/>
    </source>
</evidence>
<feature type="compositionally biased region" description="Basic and acidic residues" evidence="4">
    <location>
        <begin position="1317"/>
        <end position="1376"/>
    </location>
</feature>
<dbReference type="EMBL" id="JAAVVJ010000006">
    <property type="protein sequence ID" value="KAF7220521.1"/>
    <property type="molecule type" value="Genomic_DNA"/>
</dbReference>
<feature type="compositionally biased region" description="Basic and acidic residues" evidence="4">
    <location>
        <begin position="1144"/>
        <end position="1164"/>
    </location>
</feature>
<keyword evidence="3" id="KW-0862">Zinc</keyword>
<evidence type="ECO:0000256" key="4">
    <source>
        <dbReference type="SAM" id="MobiDB-lite"/>
    </source>
</evidence>
<feature type="region of interest" description="Disordered" evidence="4">
    <location>
        <begin position="1129"/>
        <end position="1164"/>
    </location>
</feature>
<feature type="compositionally biased region" description="Basic and acidic residues" evidence="4">
    <location>
        <begin position="734"/>
        <end position="757"/>
    </location>
</feature>
<gene>
    <name evidence="7" type="primary">ZNF804A</name>
    <name evidence="6" type="synonym">znf804a</name>
    <name evidence="6" type="ORF">G4P62_003158</name>
</gene>
<dbReference type="SUPFAM" id="SSF57667">
    <property type="entry name" value="beta-beta-alpha zinc fingers"/>
    <property type="match status" value="1"/>
</dbReference>
<feature type="compositionally biased region" description="Basic and acidic residues" evidence="4">
    <location>
        <begin position="584"/>
        <end position="603"/>
    </location>
</feature>
<dbReference type="InterPro" id="IPR052445">
    <property type="entry name" value="ZnF-G_patch_domain"/>
</dbReference>
<feature type="region of interest" description="Disordered" evidence="4">
    <location>
        <begin position="94"/>
        <end position="126"/>
    </location>
</feature>
<feature type="compositionally biased region" description="Basic and acidic residues" evidence="4">
    <location>
        <begin position="613"/>
        <end position="622"/>
    </location>
</feature>
<feature type="compositionally biased region" description="Low complexity" evidence="4">
    <location>
        <begin position="1305"/>
        <end position="1316"/>
    </location>
</feature>
<protein>
    <submittedName>
        <fullName evidence="7">Zinc finger protein 804A</fullName>
    </submittedName>
</protein>
<dbReference type="PROSITE" id="PS00028">
    <property type="entry name" value="ZINC_FINGER_C2H2_1"/>
    <property type="match status" value="1"/>
</dbReference>
<feature type="compositionally biased region" description="Basic residues" evidence="4">
    <location>
        <begin position="688"/>
        <end position="710"/>
    </location>
</feature>
<organism evidence="7">
    <name type="scientific">Nothobranchius furzeri</name>
    <name type="common">Turquoise killifish</name>
    <dbReference type="NCBI Taxonomy" id="105023"/>
    <lineage>
        <taxon>Eukaryota</taxon>
        <taxon>Metazoa</taxon>
        <taxon>Chordata</taxon>
        <taxon>Craniata</taxon>
        <taxon>Vertebrata</taxon>
        <taxon>Euteleostomi</taxon>
        <taxon>Actinopterygii</taxon>
        <taxon>Neopterygii</taxon>
        <taxon>Teleostei</taxon>
        <taxon>Neoteleostei</taxon>
        <taxon>Acanthomorphata</taxon>
        <taxon>Ovalentaria</taxon>
        <taxon>Atherinomorphae</taxon>
        <taxon>Cyprinodontiformes</taxon>
        <taxon>Nothobranchiidae</taxon>
        <taxon>Nothobranchius</taxon>
    </lineage>
</organism>
<feature type="compositionally biased region" description="Basic and acidic residues" evidence="4">
    <location>
        <begin position="768"/>
        <end position="800"/>
    </location>
</feature>
<feature type="compositionally biased region" description="Basic and acidic residues" evidence="4">
    <location>
        <begin position="502"/>
        <end position="515"/>
    </location>
</feature>
<reference evidence="7" key="1">
    <citation type="submission" date="2016-05" db="EMBL/GenBank/DDBJ databases">
        <authorList>
            <person name="Lavstsen T."/>
            <person name="Jespersen J.S."/>
        </authorList>
    </citation>
    <scope>NUCLEOTIDE SEQUENCE</scope>
    <source>
        <tissue evidence="7">Brain</tissue>
    </source>
</reference>
<proteinExistence type="predicted"/>
<feature type="region of interest" description="Disordered" evidence="4">
    <location>
        <begin position="869"/>
        <end position="903"/>
    </location>
</feature>
<dbReference type="Proteomes" id="UP000822369">
    <property type="component" value="Chromosome 6"/>
</dbReference>